<dbReference type="Proteomes" id="UP001500523">
    <property type="component" value="Unassembled WGS sequence"/>
</dbReference>
<dbReference type="SUPFAM" id="SSF50341">
    <property type="entry name" value="CheW-like"/>
    <property type="match status" value="1"/>
</dbReference>
<name>A0ABP7DDH3_9SPHN</name>
<comment type="caution">
    <text evidence="2">The sequence shown here is derived from an EMBL/GenBank/DDBJ whole genome shotgun (WGS) entry which is preliminary data.</text>
</comment>
<organism evidence="2 3">
    <name type="scientific">Sphingomonas cynarae</name>
    <dbReference type="NCBI Taxonomy" id="930197"/>
    <lineage>
        <taxon>Bacteria</taxon>
        <taxon>Pseudomonadati</taxon>
        <taxon>Pseudomonadota</taxon>
        <taxon>Alphaproteobacteria</taxon>
        <taxon>Sphingomonadales</taxon>
        <taxon>Sphingomonadaceae</taxon>
        <taxon>Sphingomonas</taxon>
    </lineage>
</organism>
<evidence type="ECO:0000313" key="3">
    <source>
        <dbReference type="Proteomes" id="UP001500523"/>
    </source>
</evidence>
<dbReference type="Pfam" id="PF01584">
    <property type="entry name" value="CheW"/>
    <property type="match status" value="1"/>
</dbReference>
<gene>
    <name evidence="2" type="ORF">GCM10022268_12260</name>
</gene>
<keyword evidence="3" id="KW-1185">Reference proteome</keyword>
<dbReference type="Gene3D" id="2.40.50.180">
    <property type="entry name" value="CheA-289, Domain 4"/>
    <property type="match status" value="1"/>
</dbReference>
<dbReference type="SMART" id="SM00260">
    <property type="entry name" value="CheW"/>
    <property type="match status" value="1"/>
</dbReference>
<evidence type="ECO:0000259" key="1">
    <source>
        <dbReference type="PROSITE" id="PS50851"/>
    </source>
</evidence>
<sequence>MIPAADIEAVVFNLGGETFALPVGTVQEILDYREAFQMPQGPAWLAGLIDVRGEAIPMIDLRIRLGLPAATVGPTTRILVVGVACGERLLTLGVIVDRVLDVATFAAGSVETTPDIGVRWRSDYIDGIVRKAGGFIVLLAAARIFQAEDGAIDFSDMATAA</sequence>
<evidence type="ECO:0000313" key="2">
    <source>
        <dbReference type="EMBL" id="GAA3704207.1"/>
    </source>
</evidence>
<dbReference type="Gene3D" id="2.30.30.40">
    <property type="entry name" value="SH3 Domains"/>
    <property type="match status" value="1"/>
</dbReference>
<proteinExistence type="predicted"/>
<reference evidence="3" key="1">
    <citation type="journal article" date="2019" name="Int. J. Syst. Evol. Microbiol.">
        <title>The Global Catalogue of Microorganisms (GCM) 10K type strain sequencing project: providing services to taxonomists for standard genome sequencing and annotation.</title>
        <authorList>
            <consortium name="The Broad Institute Genomics Platform"/>
            <consortium name="The Broad Institute Genome Sequencing Center for Infectious Disease"/>
            <person name="Wu L."/>
            <person name="Ma J."/>
        </authorList>
    </citation>
    <scope>NUCLEOTIDE SEQUENCE [LARGE SCALE GENOMIC DNA]</scope>
    <source>
        <strain evidence="3">JCM 17498</strain>
    </source>
</reference>
<protein>
    <submittedName>
        <fullName evidence="2">Chemotaxis protein CheW</fullName>
    </submittedName>
</protein>
<dbReference type="EMBL" id="BAABBF010000002">
    <property type="protein sequence ID" value="GAA3704207.1"/>
    <property type="molecule type" value="Genomic_DNA"/>
</dbReference>
<accession>A0ABP7DDH3</accession>
<dbReference type="InterPro" id="IPR036061">
    <property type="entry name" value="CheW-like_dom_sf"/>
</dbReference>
<dbReference type="PROSITE" id="PS50851">
    <property type="entry name" value="CHEW"/>
    <property type="match status" value="1"/>
</dbReference>
<dbReference type="PANTHER" id="PTHR22617">
    <property type="entry name" value="CHEMOTAXIS SENSOR HISTIDINE KINASE-RELATED"/>
    <property type="match status" value="1"/>
</dbReference>
<dbReference type="InterPro" id="IPR002545">
    <property type="entry name" value="CheW-lke_dom"/>
</dbReference>
<dbReference type="InterPro" id="IPR039315">
    <property type="entry name" value="CheW"/>
</dbReference>
<feature type="domain" description="CheW-like" evidence="1">
    <location>
        <begin position="6"/>
        <end position="150"/>
    </location>
</feature>
<dbReference type="RefSeq" id="WP_344692483.1">
    <property type="nucleotide sequence ID" value="NZ_BAABBF010000002.1"/>
</dbReference>
<dbReference type="PANTHER" id="PTHR22617:SF23">
    <property type="entry name" value="CHEMOTAXIS PROTEIN CHEW"/>
    <property type="match status" value="1"/>
</dbReference>